<organism evidence="1 2">
    <name type="scientific">Plantactinospora solaniradicis</name>
    <dbReference type="NCBI Taxonomy" id="1723736"/>
    <lineage>
        <taxon>Bacteria</taxon>
        <taxon>Bacillati</taxon>
        <taxon>Actinomycetota</taxon>
        <taxon>Actinomycetes</taxon>
        <taxon>Micromonosporales</taxon>
        <taxon>Micromonosporaceae</taxon>
        <taxon>Plantactinospora</taxon>
    </lineage>
</organism>
<dbReference type="EMBL" id="JBHSPR010000085">
    <property type="protein sequence ID" value="MFC6023300.1"/>
    <property type="molecule type" value="Genomic_DNA"/>
</dbReference>
<evidence type="ECO:0000313" key="1">
    <source>
        <dbReference type="EMBL" id="MFC6023300.1"/>
    </source>
</evidence>
<gene>
    <name evidence="1" type="ORF">ACFP2T_45000</name>
</gene>
<name>A0ABW1KPD2_9ACTN</name>
<accession>A0ABW1KPD2</accession>
<reference evidence="2" key="1">
    <citation type="journal article" date="2019" name="Int. J. Syst. Evol. Microbiol.">
        <title>The Global Catalogue of Microorganisms (GCM) 10K type strain sequencing project: providing services to taxonomists for standard genome sequencing and annotation.</title>
        <authorList>
            <consortium name="The Broad Institute Genomics Platform"/>
            <consortium name="The Broad Institute Genome Sequencing Center for Infectious Disease"/>
            <person name="Wu L."/>
            <person name="Ma J."/>
        </authorList>
    </citation>
    <scope>NUCLEOTIDE SEQUENCE [LARGE SCALE GENOMIC DNA]</scope>
    <source>
        <strain evidence="2">ZS-35-S2</strain>
    </source>
</reference>
<protein>
    <submittedName>
        <fullName evidence="1">Uncharacterized protein</fullName>
    </submittedName>
</protein>
<dbReference type="Proteomes" id="UP001596203">
    <property type="component" value="Unassembled WGS sequence"/>
</dbReference>
<sequence>MTTLHGGWGGSADRDGGLEVVCVPTEPAMVRAIRLPPPSLDYYLIRSRRPDGESSTEPAGIVVEEFVLDENFSAVRLDSTGWTPGDRRWRDSSAVSRGMRVDAAARSHVGPISRQDAETIYRRLGGGELPDEETLRSYFGAGEPLATAAPLRLGLGQVATGFRDTRVYRILFANELTTDRLAHLEAAWGMRITDGSVHPHTRVAGTASRRLGDDVFTWELRRIGAGVAWCIDLTANLASSCGDAIGPLMRELTTVMRCQGLIPVTIERFS</sequence>
<evidence type="ECO:0000313" key="2">
    <source>
        <dbReference type="Proteomes" id="UP001596203"/>
    </source>
</evidence>
<comment type="caution">
    <text evidence="1">The sequence shown here is derived from an EMBL/GenBank/DDBJ whole genome shotgun (WGS) entry which is preliminary data.</text>
</comment>
<proteinExistence type="predicted"/>
<dbReference type="RefSeq" id="WP_377433367.1">
    <property type="nucleotide sequence ID" value="NZ_JBHSPR010000085.1"/>
</dbReference>
<keyword evidence="2" id="KW-1185">Reference proteome</keyword>